<dbReference type="InterPro" id="IPR029962">
    <property type="entry name" value="TBL"/>
</dbReference>
<evidence type="ECO:0000313" key="3">
    <source>
        <dbReference type="EMBL" id="KAF9587360.1"/>
    </source>
</evidence>
<dbReference type="PANTHER" id="PTHR32285">
    <property type="entry name" value="PROTEIN TRICHOME BIREFRINGENCE-LIKE 9-RELATED"/>
    <property type="match status" value="1"/>
</dbReference>
<dbReference type="OrthoDB" id="630188at2759"/>
<proteinExistence type="inferred from homology"/>
<sequence length="171" mass="19919">MNLEQEYAVTILLYRMSFLVDLVREKVGVVLKLNSIKGGNAWKGMLIFNSWHWWTHQGRTQPWDYMQEGNWLYKDMNRLITFYKGMTTWMRWVNLYIDPAKTKVFLLGMSPTHYEGKDWNNPLKDCKGEMLPVPGSRYPVAASTKAMTAATGAFLELPDTWNQLLYASLLL</sequence>
<dbReference type="GO" id="GO:0016413">
    <property type="term" value="F:O-acetyltransferase activity"/>
    <property type="evidence" value="ECO:0007669"/>
    <property type="project" value="InterPro"/>
</dbReference>
<protein>
    <recommendedName>
        <fullName evidence="2">Trichome birefringence-like C-terminal domain-containing protein</fullName>
    </recommendedName>
</protein>
<accession>A0A835GTN5</accession>
<evidence type="ECO:0000313" key="4">
    <source>
        <dbReference type="Proteomes" id="UP000631114"/>
    </source>
</evidence>
<dbReference type="Proteomes" id="UP000631114">
    <property type="component" value="Unassembled WGS sequence"/>
</dbReference>
<evidence type="ECO:0000256" key="1">
    <source>
        <dbReference type="ARBA" id="ARBA00007727"/>
    </source>
</evidence>
<evidence type="ECO:0000259" key="2">
    <source>
        <dbReference type="Pfam" id="PF13839"/>
    </source>
</evidence>
<name>A0A835GTN5_9MAGN</name>
<feature type="domain" description="Trichome birefringence-like C-terminal" evidence="2">
    <location>
        <begin position="5"/>
        <end position="150"/>
    </location>
</feature>
<dbReference type="Pfam" id="PF13839">
    <property type="entry name" value="PC-Esterase"/>
    <property type="match status" value="1"/>
</dbReference>
<reference evidence="3 4" key="1">
    <citation type="submission" date="2020-10" db="EMBL/GenBank/DDBJ databases">
        <title>The Coptis chinensis genome and diversification of protoberbering-type alkaloids.</title>
        <authorList>
            <person name="Wang B."/>
            <person name="Shu S."/>
            <person name="Song C."/>
            <person name="Liu Y."/>
        </authorList>
    </citation>
    <scope>NUCLEOTIDE SEQUENCE [LARGE SCALE GENOMIC DNA]</scope>
    <source>
        <strain evidence="3">HL-2020</strain>
        <tissue evidence="3">Leaf</tissue>
    </source>
</reference>
<dbReference type="EMBL" id="JADFTS010000009">
    <property type="protein sequence ID" value="KAF9587360.1"/>
    <property type="molecule type" value="Genomic_DNA"/>
</dbReference>
<dbReference type="AlphaFoldDB" id="A0A835GTN5"/>
<dbReference type="GO" id="GO:0005794">
    <property type="term" value="C:Golgi apparatus"/>
    <property type="evidence" value="ECO:0007669"/>
    <property type="project" value="TreeGrafter"/>
</dbReference>
<comment type="similarity">
    <text evidence="1">Belongs to the PC-esterase family. TBL subfamily.</text>
</comment>
<dbReference type="InterPro" id="IPR026057">
    <property type="entry name" value="TBL_C"/>
</dbReference>
<organism evidence="3 4">
    <name type="scientific">Coptis chinensis</name>
    <dbReference type="NCBI Taxonomy" id="261450"/>
    <lineage>
        <taxon>Eukaryota</taxon>
        <taxon>Viridiplantae</taxon>
        <taxon>Streptophyta</taxon>
        <taxon>Embryophyta</taxon>
        <taxon>Tracheophyta</taxon>
        <taxon>Spermatophyta</taxon>
        <taxon>Magnoliopsida</taxon>
        <taxon>Ranunculales</taxon>
        <taxon>Ranunculaceae</taxon>
        <taxon>Coptidoideae</taxon>
        <taxon>Coptis</taxon>
    </lineage>
</organism>
<keyword evidence="4" id="KW-1185">Reference proteome</keyword>
<gene>
    <name evidence="3" type="ORF">IFM89_001460</name>
</gene>
<dbReference type="PANTHER" id="PTHR32285:SF42">
    <property type="entry name" value="PROTEIN TRICHOME BIREFRINGENCE-LIKE 37"/>
    <property type="match status" value="1"/>
</dbReference>
<comment type="caution">
    <text evidence="3">The sequence shown here is derived from an EMBL/GenBank/DDBJ whole genome shotgun (WGS) entry which is preliminary data.</text>
</comment>